<dbReference type="Proteomes" id="UP000545493">
    <property type="component" value="Unassembled WGS sequence"/>
</dbReference>
<organism evidence="1 2">
    <name type="scientific">Saccharomonospora amisosensis</name>
    <dbReference type="NCBI Taxonomy" id="1128677"/>
    <lineage>
        <taxon>Bacteria</taxon>
        <taxon>Bacillati</taxon>
        <taxon>Actinomycetota</taxon>
        <taxon>Actinomycetes</taxon>
        <taxon>Pseudonocardiales</taxon>
        <taxon>Pseudonocardiaceae</taxon>
        <taxon>Saccharomonospora</taxon>
    </lineage>
</organism>
<dbReference type="AlphaFoldDB" id="A0A7X5UMA6"/>
<comment type="caution">
    <text evidence="1">The sequence shown here is derived from an EMBL/GenBank/DDBJ whole genome shotgun (WGS) entry which is preliminary data.</text>
</comment>
<proteinExistence type="predicted"/>
<sequence length="113" mass="12127">MTYYIELGFTVRTDSPDALDQDLDNLMDALVEEPGATDADLAAELSTGNVWINMYIDADDDQAAFGQALVVARSAIHKAGGFTGGWIDGTDRGGLPVEDTYNVRVQPAELVDC</sequence>
<dbReference type="EMBL" id="JAAOYM010000001">
    <property type="protein sequence ID" value="NIJ10636.1"/>
    <property type="molecule type" value="Genomic_DNA"/>
</dbReference>
<gene>
    <name evidence="1" type="ORF">FHU38_000980</name>
</gene>
<keyword evidence="2" id="KW-1185">Reference proteome</keyword>
<dbReference type="RefSeq" id="WP_167166890.1">
    <property type="nucleotide sequence ID" value="NZ_JAAOYM010000001.1"/>
</dbReference>
<evidence type="ECO:0000313" key="2">
    <source>
        <dbReference type="Proteomes" id="UP000545493"/>
    </source>
</evidence>
<protein>
    <submittedName>
        <fullName evidence="1">Uncharacterized protein</fullName>
    </submittedName>
</protein>
<reference evidence="1 2" key="1">
    <citation type="submission" date="2020-03" db="EMBL/GenBank/DDBJ databases">
        <title>Sequencing the genomes of 1000 actinobacteria strains.</title>
        <authorList>
            <person name="Klenk H.-P."/>
        </authorList>
    </citation>
    <scope>NUCLEOTIDE SEQUENCE [LARGE SCALE GENOMIC DNA]</scope>
    <source>
        <strain evidence="1 2">DSM 45685</strain>
    </source>
</reference>
<evidence type="ECO:0000313" key="1">
    <source>
        <dbReference type="EMBL" id="NIJ10636.1"/>
    </source>
</evidence>
<accession>A0A7X5UMA6</accession>
<name>A0A7X5UMA6_9PSEU</name>